<feature type="domain" description="Multidrug resistance protein MdtA-like C-terminal permuted SH3" evidence="7">
    <location>
        <begin position="303"/>
        <end position="365"/>
    </location>
</feature>
<dbReference type="InterPro" id="IPR058627">
    <property type="entry name" value="MdtA-like_C"/>
</dbReference>
<dbReference type="InterPro" id="IPR058626">
    <property type="entry name" value="MdtA-like_b-barrel"/>
</dbReference>
<dbReference type="SUPFAM" id="SSF111369">
    <property type="entry name" value="HlyD-like secretion proteins"/>
    <property type="match status" value="1"/>
</dbReference>
<keyword evidence="3" id="KW-0175">Coiled coil</keyword>
<sequence length="378" mass="40851">MRVPFRPVFLVTLLASALLVGCDKQEAPAAAPKEAPAQEVAIVTLKAQEVTLHRELSGRTHPFLIAEVRPQVSGIVEERLFTEGALVEENQPLYQLDNALYLAELNSAKASLQRAKASLSSAQRVAKRAKSLRATGAISQQGYDDAMTGLEEAEASLAVAEATVQSRQVTLGNARITAPISGRISISTVTRGALVTANQPQALTTIQQLDPLYIDVNQSSNEWLRLQRQLESGALSRSEDVDVIITLEDGSEYPHPGRMTLADVTVNQSTGSFALRAEVPNPDYLLLPGMYVRARINMGTRENGLLVPQRSVARDARGDTFVMLVNGSNQVERRTIVVNQTIGDQWLVDSGVEPGDRVVVAGLQKIRPGATVTTVKAE</sequence>
<dbReference type="Pfam" id="PF25967">
    <property type="entry name" value="RND-MFP_C"/>
    <property type="match status" value="1"/>
</dbReference>
<dbReference type="PROSITE" id="PS51257">
    <property type="entry name" value="PROKAR_LIPOPROTEIN"/>
    <property type="match status" value="1"/>
</dbReference>
<dbReference type="Gene3D" id="1.10.287.470">
    <property type="entry name" value="Helix hairpin bin"/>
    <property type="match status" value="1"/>
</dbReference>
<comment type="subcellular location">
    <subcellularLocation>
        <location evidence="1">Cell inner membrane</location>
        <topology evidence="1">Lipid-anchor</topology>
    </subcellularLocation>
</comment>
<evidence type="ECO:0000259" key="4">
    <source>
        <dbReference type="Pfam" id="PF25876"/>
    </source>
</evidence>
<dbReference type="PANTHER" id="PTHR30158:SF3">
    <property type="entry name" value="MULTIDRUG EFFLUX PUMP SUBUNIT ACRA-RELATED"/>
    <property type="match status" value="1"/>
</dbReference>
<reference evidence="9" key="1">
    <citation type="journal article" date="2019" name="Int. J. Syst. Evol. Microbiol.">
        <title>The Global Catalogue of Microorganisms (GCM) 10K type strain sequencing project: providing services to taxonomists for standard genome sequencing and annotation.</title>
        <authorList>
            <consortium name="The Broad Institute Genomics Platform"/>
            <consortium name="The Broad Institute Genome Sequencing Center for Infectious Disease"/>
            <person name="Wu L."/>
            <person name="Ma J."/>
        </authorList>
    </citation>
    <scope>NUCLEOTIDE SEQUENCE [LARGE SCALE GENOMIC DNA]</scope>
    <source>
        <strain evidence="9">NBRC 100033</strain>
    </source>
</reference>
<evidence type="ECO:0000259" key="7">
    <source>
        <dbReference type="Pfam" id="PF25967"/>
    </source>
</evidence>
<dbReference type="NCBIfam" id="TIGR01730">
    <property type="entry name" value="RND_mfp"/>
    <property type="match status" value="1"/>
</dbReference>
<dbReference type="Gene3D" id="2.40.420.20">
    <property type="match status" value="1"/>
</dbReference>
<keyword evidence="9" id="KW-1185">Reference proteome</keyword>
<gene>
    <name evidence="8" type="primary">acrA</name>
    <name evidence="8" type="ORF">GCM10007878_27100</name>
</gene>
<dbReference type="InterPro" id="IPR058624">
    <property type="entry name" value="MdtA-like_HH"/>
</dbReference>
<dbReference type="Pfam" id="PF25876">
    <property type="entry name" value="HH_MFP_RND"/>
    <property type="match status" value="1"/>
</dbReference>
<evidence type="ECO:0000256" key="3">
    <source>
        <dbReference type="SAM" id="Coils"/>
    </source>
</evidence>
<dbReference type="Gene3D" id="2.40.30.170">
    <property type="match status" value="1"/>
</dbReference>
<evidence type="ECO:0000313" key="8">
    <source>
        <dbReference type="EMBL" id="GLR65271.1"/>
    </source>
</evidence>
<dbReference type="Pfam" id="PF25944">
    <property type="entry name" value="Beta-barrel_RND"/>
    <property type="match status" value="1"/>
</dbReference>
<evidence type="ECO:0000256" key="1">
    <source>
        <dbReference type="ARBA" id="ARBA00004519"/>
    </source>
</evidence>
<accession>A0ABQ5ZYH9</accession>
<evidence type="ECO:0000256" key="2">
    <source>
        <dbReference type="ARBA" id="ARBA00009477"/>
    </source>
</evidence>
<evidence type="ECO:0000259" key="6">
    <source>
        <dbReference type="Pfam" id="PF25944"/>
    </source>
</evidence>
<comment type="caution">
    <text evidence="8">The sequence shown here is derived from an EMBL/GenBank/DDBJ whole genome shotgun (WGS) entry which is preliminary data.</text>
</comment>
<dbReference type="InterPro" id="IPR006143">
    <property type="entry name" value="RND_pump_MFP"/>
</dbReference>
<dbReference type="Gene3D" id="2.40.50.100">
    <property type="match status" value="1"/>
</dbReference>
<feature type="domain" description="Multidrug resistance protein MdtA-like alpha-helical hairpin" evidence="4">
    <location>
        <begin position="104"/>
        <end position="171"/>
    </location>
</feature>
<dbReference type="Proteomes" id="UP001156682">
    <property type="component" value="Unassembled WGS sequence"/>
</dbReference>
<feature type="domain" description="Multidrug resistance protein MdtA-like barrel-sandwich hybrid" evidence="5">
    <location>
        <begin position="65"/>
        <end position="207"/>
    </location>
</feature>
<feature type="coiled-coil region" evidence="3">
    <location>
        <begin position="102"/>
        <end position="132"/>
    </location>
</feature>
<evidence type="ECO:0000313" key="9">
    <source>
        <dbReference type="Proteomes" id="UP001156682"/>
    </source>
</evidence>
<dbReference type="InterPro" id="IPR058625">
    <property type="entry name" value="MdtA-like_BSH"/>
</dbReference>
<protein>
    <submittedName>
        <fullName evidence="8">MexX family efflux pump subunit</fullName>
    </submittedName>
</protein>
<dbReference type="PANTHER" id="PTHR30158">
    <property type="entry name" value="ACRA/E-RELATED COMPONENT OF DRUG EFFLUX TRANSPORTER"/>
    <property type="match status" value="1"/>
</dbReference>
<dbReference type="Pfam" id="PF25917">
    <property type="entry name" value="BSH_RND"/>
    <property type="match status" value="1"/>
</dbReference>
<dbReference type="RefSeq" id="WP_036239688.1">
    <property type="nucleotide sequence ID" value="NZ_BSOR01000080.1"/>
</dbReference>
<evidence type="ECO:0000259" key="5">
    <source>
        <dbReference type="Pfam" id="PF25917"/>
    </source>
</evidence>
<feature type="domain" description="Multidrug resistance protein MdtA-like beta-barrel" evidence="6">
    <location>
        <begin position="211"/>
        <end position="299"/>
    </location>
</feature>
<proteinExistence type="inferred from homology"/>
<name>A0ABQ5ZYH9_9GAMM</name>
<comment type="similarity">
    <text evidence="2">Belongs to the membrane fusion protein (MFP) (TC 8.A.1) family.</text>
</comment>
<dbReference type="EMBL" id="BSOR01000080">
    <property type="protein sequence ID" value="GLR65271.1"/>
    <property type="molecule type" value="Genomic_DNA"/>
</dbReference>
<organism evidence="8 9">
    <name type="scientific">Marinospirillum insulare</name>
    <dbReference type="NCBI Taxonomy" id="217169"/>
    <lineage>
        <taxon>Bacteria</taxon>
        <taxon>Pseudomonadati</taxon>
        <taxon>Pseudomonadota</taxon>
        <taxon>Gammaproteobacteria</taxon>
        <taxon>Oceanospirillales</taxon>
        <taxon>Oceanospirillaceae</taxon>
        <taxon>Marinospirillum</taxon>
    </lineage>
</organism>